<evidence type="ECO:0000313" key="3">
    <source>
        <dbReference type="Proteomes" id="UP000001542"/>
    </source>
</evidence>
<evidence type="ECO:0000256" key="1">
    <source>
        <dbReference type="SAM" id="Coils"/>
    </source>
</evidence>
<organism evidence="2 3">
    <name type="scientific">Trichomonas vaginalis (strain ATCC PRA-98 / G3)</name>
    <dbReference type="NCBI Taxonomy" id="412133"/>
    <lineage>
        <taxon>Eukaryota</taxon>
        <taxon>Metamonada</taxon>
        <taxon>Parabasalia</taxon>
        <taxon>Trichomonadida</taxon>
        <taxon>Trichomonadidae</taxon>
        <taxon>Trichomonas</taxon>
    </lineage>
</organism>
<dbReference type="AlphaFoldDB" id="A2FGP3"/>
<dbReference type="Proteomes" id="UP000001542">
    <property type="component" value="Unassembled WGS sequence"/>
</dbReference>
<evidence type="ECO:0008006" key="4">
    <source>
        <dbReference type="Google" id="ProtNLM"/>
    </source>
</evidence>
<dbReference type="EMBL" id="DS113782">
    <property type="protein sequence ID" value="EAX95925.1"/>
    <property type="molecule type" value="Genomic_DNA"/>
</dbReference>
<dbReference type="InParanoid" id="A2FGP3"/>
<dbReference type="KEGG" id="tva:4753689"/>
<dbReference type="OrthoDB" id="27140at2759"/>
<evidence type="ECO:0000313" key="2">
    <source>
        <dbReference type="EMBL" id="EAX95925.1"/>
    </source>
</evidence>
<reference evidence="2" key="2">
    <citation type="journal article" date="2007" name="Science">
        <title>Draft genome sequence of the sexually transmitted pathogen Trichomonas vaginalis.</title>
        <authorList>
            <person name="Carlton J.M."/>
            <person name="Hirt R.P."/>
            <person name="Silva J.C."/>
            <person name="Delcher A.L."/>
            <person name="Schatz M."/>
            <person name="Zhao Q."/>
            <person name="Wortman J.R."/>
            <person name="Bidwell S.L."/>
            <person name="Alsmark U.C.M."/>
            <person name="Besteiro S."/>
            <person name="Sicheritz-Ponten T."/>
            <person name="Noel C.J."/>
            <person name="Dacks J.B."/>
            <person name="Foster P.G."/>
            <person name="Simillion C."/>
            <person name="Van de Peer Y."/>
            <person name="Miranda-Saavedra D."/>
            <person name="Barton G.J."/>
            <person name="Westrop G.D."/>
            <person name="Mueller S."/>
            <person name="Dessi D."/>
            <person name="Fiori P.L."/>
            <person name="Ren Q."/>
            <person name="Paulsen I."/>
            <person name="Zhang H."/>
            <person name="Bastida-Corcuera F.D."/>
            <person name="Simoes-Barbosa A."/>
            <person name="Brown M.T."/>
            <person name="Hayes R.D."/>
            <person name="Mukherjee M."/>
            <person name="Okumura C.Y."/>
            <person name="Schneider R."/>
            <person name="Smith A.J."/>
            <person name="Vanacova S."/>
            <person name="Villalvazo M."/>
            <person name="Haas B.J."/>
            <person name="Pertea M."/>
            <person name="Feldblyum T.V."/>
            <person name="Utterback T.R."/>
            <person name="Shu C.L."/>
            <person name="Osoegawa K."/>
            <person name="de Jong P.J."/>
            <person name="Hrdy I."/>
            <person name="Horvathova L."/>
            <person name="Zubacova Z."/>
            <person name="Dolezal P."/>
            <person name="Malik S.B."/>
            <person name="Logsdon J.M. Jr."/>
            <person name="Henze K."/>
            <person name="Gupta A."/>
            <person name="Wang C.C."/>
            <person name="Dunne R.L."/>
            <person name="Upcroft J.A."/>
            <person name="Upcroft P."/>
            <person name="White O."/>
            <person name="Salzberg S.L."/>
            <person name="Tang P."/>
            <person name="Chiu C.-H."/>
            <person name="Lee Y.-S."/>
            <person name="Embley T.M."/>
            <person name="Coombs G.H."/>
            <person name="Mottram J.C."/>
            <person name="Tachezy J."/>
            <person name="Fraser-Liggett C.M."/>
            <person name="Johnson P.J."/>
        </authorList>
    </citation>
    <scope>NUCLEOTIDE SEQUENCE [LARGE SCALE GENOMIC DNA]</scope>
    <source>
        <strain evidence="2">G3</strain>
    </source>
</reference>
<keyword evidence="3" id="KW-1185">Reference proteome</keyword>
<keyword evidence="1" id="KW-0175">Coiled coil</keyword>
<name>A2FGP3_TRIV3</name>
<sequence>MNDQEQHFDEVFPSGVVMRSGLTDRIVNSNICNLGINSAIWKFLLYICGQSEDSVLTEENWINIVKEKRNLYQQYQEEFKEVPKESYQQIIEAAERDNERNRGELTTQEQLDMANMMIYMYFHKHNLTIDDYFQEFAIYAAELVYIYSKEMTTTPDPENPNGYQIIFDKNFIEADVYWSFEAELKVLAPLCDQRDNRNVINAFTDKIYQSVTDKASGVALERIKDLEMDVGSYFLKIWIRNLFGNIFENPEEVYTFIFASFPKTDFISNLAWICFHEGLFHPDVEKNIREILLKSKFDPLLLRRAFKKTMPNQYGNISKDLGAFLSSITESIETQYREVIVKNLKALNNAILSFSGLGKRN</sequence>
<dbReference type="VEuPathDB" id="TrichDB:TVAGG3_0031760"/>
<dbReference type="RefSeq" id="XP_001308855.1">
    <property type="nucleotide sequence ID" value="XM_001308854.1"/>
</dbReference>
<protein>
    <recommendedName>
        <fullName evidence="4">Rab-GAP TBC domain-containing protein</fullName>
    </recommendedName>
</protein>
<gene>
    <name evidence="2" type="ORF">TVAG_360850</name>
</gene>
<feature type="coiled-coil region" evidence="1">
    <location>
        <begin position="84"/>
        <end position="111"/>
    </location>
</feature>
<dbReference type="VEuPathDB" id="TrichDB:TVAG_360850"/>
<accession>A2FGP3</accession>
<reference evidence="2" key="1">
    <citation type="submission" date="2006-10" db="EMBL/GenBank/DDBJ databases">
        <authorList>
            <person name="Amadeo P."/>
            <person name="Zhao Q."/>
            <person name="Wortman J."/>
            <person name="Fraser-Liggett C."/>
            <person name="Carlton J."/>
        </authorList>
    </citation>
    <scope>NUCLEOTIDE SEQUENCE</scope>
    <source>
        <strain evidence="2">G3</strain>
    </source>
</reference>
<proteinExistence type="predicted"/>